<keyword evidence="7" id="KW-0630">Potassium</keyword>
<name>A0ABW7CF93_9CYAN</name>
<evidence type="ECO:0000259" key="13">
    <source>
        <dbReference type="Pfam" id="PF00520"/>
    </source>
</evidence>
<evidence type="ECO:0000256" key="6">
    <source>
        <dbReference type="ARBA" id="ARBA00022882"/>
    </source>
</evidence>
<reference evidence="15" key="1">
    <citation type="journal article" date="2024" name="Algal Res.">
        <title>Biochemical, toxicological and genomic investigation of a high-biomass producing Limnothrix strain isolated from Italian shallow drinking water reservoir.</title>
        <authorList>
            <person name="Simonazzi M."/>
            <person name="Shishido T.K."/>
            <person name="Delbaje E."/>
            <person name="Wahlsten M."/>
            <person name="Fewer D.P."/>
            <person name="Sivonen K."/>
            <person name="Pezzolesi L."/>
            <person name="Pistocchi R."/>
        </authorList>
    </citation>
    <scope>NUCLEOTIDE SEQUENCE [LARGE SCALE GENOMIC DNA]</scope>
    <source>
        <strain evidence="15">LRLZ20PSL1</strain>
    </source>
</reference>
<dbReference type="Proteomes" id="UP001604335">
    <property type="component" value="Unassembled WGS sequence"/>
</dbReference>
<evidence type="ECO:0000313" key="14">
    <source>
        <dbReference type="EMBL" id="MFG3818718.1"/>
    </source>
</evidence>
<dbReference type="SUPFAM" id="SSF81324">
    <property type="entry name" value="Voltage-gated potassium channels"/>
    <property type="match status" value="1"/>
</dbReference>
<feature type="transmembrane region" description="Helical" evidence="12">
    <location>
        <begin position="222"/>
        <end position="239"/>
    </location>
</feature>
<keyword evidence="2" id="KW-0813">Transport</keyword>
<dbReference type="InterPro" id="IPR027359">
    <property type="entry name" value="Volt_channel_dom_sf"/>
</dbReference>
<gene>
    <name evidence="14" type="ORF">VPK24_13805</name>
</gene>
<comment type="subcellular location">
    <subcellularLocation>
        <location evidence="1">Membrane</location>
        <topology evidence="1">Multi-pass membrane protein</topology>
    </subcellularLocation>
</comment>
<accession>A0ABW7CF93</accession>
<comment type="caution">
    <text evidence="14">The sequence shown here is derived from an EMBL/GenBank/DDBJ whole genome shotgun (WGS) entry which is preliminary data.</text>
</comment>
<dbReference type="PANTHER" id="PTHR11537:SF254">
    <property type="entry name" value="POTASSIUM VOLTAGE-GATED CHANNEL PROTEIN SHAB"/>
    <property type="match status" value="1"/>
</dbReference>
<evidence type="ECO:0000256" key="7">
    <source>
        <dbReference type="ARBA" id="ARBA00022958"/>
    </source>
</evidence>
<evidence type="ECO:0000256" key="3">
    <source>
        <dbReference type="ARBA" id="ARBA00022538"/>
    </source>
</evidence>
<proteinExistence type="predicted"/>
<keyword evidence="8 12" id="KW-1133">Transmembrane helix</keyword>
<evidence type="ECO:0000256" key="4">
    <source>
        <dbReference type="ARBA" id="ARBA00022692"/>
    </source>
</evidence>
<organism evidence="14 15">
    <name type="scientific">Limnothrix redekei LRLZ20PSL1</name>
    <dbReference type="NCBI Taxonomy" id="3112953"/>
    <lineage>
        <taxon>Bacteria</taxon>
        <taxon>Bacillati</taxon>
        <taxon>Cyanobacteriota</taxon>
        <taxon>Cyanophyceae</taxon>
        <taxon>Pseudanabaenales</taxon>
        <taxon>Pseudanabaenaceae</taxon>
        <taxon>Limnothrix</taxon>
    </lineage>
</organism>
<dbReference type="RefSeq" id="WP_393014234.1">
    <property type="nucleotide sequence ID" value="NZ_JAZAQF010000079.1"/>
</dbReference>
<evidence type="ECO:0000256" key="12">
    <source>
        <dbReference type="SAM" id="Phobius"/>
    </source>
</evidence>
<dbReference type="Pfam" id="PF00520">
    <property type="entry name" value="Ion_trans"/>
    <property type="match status" value="1"/>
</dbReference>
<feature type="transmembrane region" description="Helical" evidence="12">
    <location>
        <begin position="44"/>
        <end position="62"/>
    </location>
</feature>
<keyword evidence="10 12" id="KW-0472">Membrane</keyword>
<dbReference type="InterPro" id="IPR005821">
    <property type="entry name" value="Ion_trans_dom"/>
</dbReference>
<evidence type="ECO:0000256" key="5">
    <source>
        <dbReference type="ARBA" id="ARBA00022826"/>
    </source>
</evidence>
<protein>
    <submittedName>
        <fullName evidence="14">Ion transporter</fullName>
    </submittedName>
</protein>
<dbReference type="Gene3D" id="1.20.120.350">
    <property type="entry name" value="Voltage-gated potassium channels. Chain C"/>
    <property type="match status" value="1"/>
</dbReference>
<feature type="domain" description="Ion transport" evidence="13">
    <location>
        <begin position="43"/>
        <end position="235"/>
    </location>
</feature>
<evidence type="ECO:0000256" key="11">
    <source>
        <dbReference type="ARBA" id="ARBA00023303"/>
    </source>
</evidence>
<evidence type="ECO:0000256" key="1">
    <source>
        <dbReference type="ARBA" id="ARBA00004141"/>
    </source>
</evidence>
<keyword evidence="6" id="KW-0851">Voltage-gated channel</keyword>
<keyword evidence="5" id="KW-0631">Potassium channel</keyword>
<evidence type="ECO:0000313" key="15">
    <source>
        <dbReference type="Proteomes" id="UP001604335"/>
    </source>
</evidence>
<keyword evidence="4 12" id="KW-0812">Transmembrane</keyword>
<dbReference type="PANTHER" id="PTHR11537">
    <property type="entry name" value="VOLTAGE-GATED POTASSIUM CHANNEL"/>
    <property type="match status" value="1"/>
</dbReference>
<feature type="transmembrane region" description="Helical" evidence="12">
    <location>
        <begin position="104"/>
        <end position="126"/>
    </location>
</feature>
<feature type="transmembrane region" description="Helical" evidence="12">
    <location>
        <begin position="160"/>
        <end position="182"/>
    </location>
</feature>
<keyword evidence="3" id="KW-0633">Potassium transport</keyword>
<dbReference type="InterPro" id="IPR028325">
    <property type="entry name" value="VG_K_chnl"/>
</dbReference>
<evidence type="ECO:0000256" key="2">
    <source>
        <dbReference type="ARBA" id="ARBA00022448"/>
    </source>
</evidence>
<keyword evidence="11" id="KW-0407">Ion channel</keyword>
<feature type="transmembrane region" description="Helical" evidence="12">
    <location>
        <begin position="194"/>
        <end position="210"/>
    </location>
</feature>
<evidence type="ECO:0000256" key="9">
    <source>
        <dbReference type="ARBA" id="ARBA00023065"/>
    </source>
</evidence>
<keyword evidence="9" id="KW-0406">Ion transport</keyword>
<evidence type="ECO:0000256" key="8">
    <source>
        <dbReference type="ARBA" id="ARBA00022989"/>
    </source>
</evidence>
<evidence type="ECO:0000256" key="10">
    <source>
        <dbReference type="ARBA" id="ARBA00023136"/>
    </source>
</evidence>
<dbReference type="EMBL" id="JAZAQF010000079">
    <property type="protein sequence ID" value="MFG3818718.1"/>
    <property type="molecule type" value="Genomic_DNA"/>
</dbReference>
<sequence>MAGIVIPPPPTSPMTAVEAGRSRTPVQQRVIAILDDLETPLSRWVNGAIAVSILLSAVTFVIETFTIDDQLRMVLTLGNRMLSGVFAVEYALRLWCAEQKWRYVFSPYAIIDAIAIAPLLIGFWDVRFLRLLRWFRVLRLVRFLDRRYIPQWLAADDRLIITRILFTLFSIVFIYSGLIYQVEHPKNPTVIENFLDAFYFAVVTMTTVGYGDITPVSKAGKLVTVLMILSGIAIIPWQISDLIKSFVNTNDKIRNACDRCGLIFHDPDASYCRRCGAALPSSADDIADL</sequence>
<dbReference type="PRINTS" id="PR00169">
    <property type="entry name" value="KCHANNEL"/>
</dbReference>
<keyword evidence="15" id="KW-1185">Reference proteome</keyword>
<dbReference type="Gene3D" id="1.10.287.70">
    <property type="match status" value="1"/>
</dbReference>